<proteinExistence type="predicted"/>
<dbReference type="OrthoDB" id="28230at2759"/>
<evidence type="ECO:0000256" key="1">
    <source>
        <dbReference type="PROSITE-ProRule" id="PRU00191"/>
    </source>
</evidence>
<dbReference type="InterPro" id="IPR036860">
    <property type="entry name" value="SH2_dom_sf"/>
</dbReference>
<dbReference type="PRINTS" id="PR00401">
    <property type="entry name" value="SH2DOMAIN"/>
</dbReference>
<comment type="caution">
    <text evidence="3">The sequence shown here is derived from an EMBL/GenBank/DDBJ whole genome shotgun (WGS) entry which is preliminary data.</text>
</comment>
<organism evidence="3 5">
    <name type="scientific">Didymodactylos carnosus</name>
    <dbReference type="NCBI Taxonomy" id="1234261"/>
    <lineage>
        <taxon>Eukaryota</taxon>
        <taxon>Metazoa</taxon>
        <taxon>Spiralia</taxon>
        <taxon>Gnathifera</taxon>
        <taxon>Rotifera</taxon>
        <taxon>Eurotatoria</taxon>
        <taxon>Bdelloidea</taxon>
        <taxon>Philodinida</taxon>
        <taxon>Philodinidae</taxon>
        <taxon>Didymodactylos</taxon>
    </lineage>
</organism>
<evidence type="ECO:0000313" key="4">
    <source>
        <dbReference type="EMBL" id="CAF4382441.1"/>
    </source>
</evidence>
<dbReference type="Proteomes" id="UP000681722">
    <property type="component" value="Unassembled WGS sequence"/>
</dbReference>
<name>A0A815V537_9BILA</name>
<dbReference type="SUPFAM" id="SSF55550">
    <property type="entry name" value="SH2 domain"/>
    <property type="match status" value="1"/>
</dbReference>
<dbReference type="Proteomes" id="UP000663829">
    <property type="component" value="Unassembled WGS sequence"/>
</dbReference>
<protein>
    <recommendedName>
        <fullName evidence="2">SH2 domain-containing protein</fullName>
    </recommendedName>
</protein>
<dbReference type="EMBL" id="CAJOBC010089619">
    <property type="protein sequence ID" value="CAF4382441.1"/>
    <property type="molecule type" value="Genomic_DNA"/>
</dbReference>
<evidence type="ECO:0000313" key="5">
    <source>
        <dbReference type="Proteomes" id="UP000663829"/>
    </source>
</evidence>
<keyword evidence="5" id="KW-1185">Reference proteome</keyword>
<dbReference type="EMBL" id="CAJNOQ010024059">
    <property type="protein sequence ID" value="CAF1523296.1"/>
    <property type="molecule type" value="Genomic_DNA"/>
</dbReference>
<accession>A0A815V537</accession>
<reference evidence="3" key="1">
    <citation type="submission" date="2021-02" db="EMBL/GenBank/DDBJ databases">
        <authorList>
            <person name="Nowell W R."/>
        </authorList>
    </citation>
    <scope>NUCLEOTIDE SEQUENCE</scope>
</reference>
<keyword evidence="1" id="KW-0727">SH2 domain</keyword>
<dbReference type="PROSITE" id="PS50001">
    <property type="entry name" value="SH2"/>
    <property type="match status" value="1"/>
</dbReference>
<dbReference type="Pfam" id="PF00017">
    <property type="entry name" value="SH2"/>
    <property type="match status" value="1"/>
</dbReference>
<dbReference type="AlphaFoldDB" id="A0A815V537"/>
<gene>
    <name evidence="3" type="ORF">GPM918_LOCUS37653</name>
    <name evidence="4" type="ORF">SRO942_LOCUS38427</name>
</gene>
<evidence type="ECO:0000259" key="2">
    <source>
        <dbReference type="PROSITE" id="PS50001"/>
    </source>
</evidence>
<sequence>MYAHTVIFVQVYFRFIQGPYSLSVRDLDDQRDAHVKHYNIRSLDAKQGYYIAARRVFKTLEELVKHYSGILRQFLFIYIDTNLPIELT</sequence>
<feature type="domain" description="SH2" evidence="2">
    <location>
        <begin position="18"/>
        <end position="68"/>
    </location>
</feature>
<evidence type="ECO:0000313" key="3">
    <source>
        <dbReference type="EMBL" id="CAF1523296.1"/>
    </source>
</evidence>
<dbReference type="Gene3D" id="3.30.505.10">
    <property type="entry name" value="SH2 domain"/>
    <property type="match status" value="1"/>
</dbReference>
<dbReference type="InterPro" id="IPR000980">
    <property type="entry name" value="SH2"/>
</dbReference>